<dbReference type="InterPro" id="IPR028098">
    <property type="entry name" value="Glyco_trans_4-like_N"/>
</dbReference>
<proteinExistence type="predicted"/>
<dbReference type="GO" id="GO:0016757">
    <property type="term" value="F:glycosyltransferase activity"/>
    <property type="evidence" value="ECO:0007669"/>
    <property type="project" value="InterPro"/>
</dbReference>
<evidence type="ECO:0008006" key="5">
    <source>
        <dbReference type="Google" id="ProtNLM"/>
    </source>
</evidence>
<evidence type="ECO:0000259" key="1">
    <source>
        <dbReference type="Pfam" id="PF00534"/>
    </source>
</evidence>
<evidence type="ECO:0000313" key="4">
    <source>
        <dbReference type="Proteomes" id="UP000231456"/>
    </source>
</evidence>
<dbReference type="Gene3D" id="3.40.50.2000">
    <property type="entry name" value="Glycogen Phosphorylase B"/>
    <property type="match status" value="2"/>
</dbReference>
<name>A0A2M8F8E7_9BACT</name>
<dbReference type="Pfam" id="PF00534">
    <property type="entry name" value="Glycos_transf_1"/>
    <property type="match status" value="1"/>
</dbReference>
<reference evidence="4" key="1">
    <citation type="submission" date="2017-09" db="EMBL/GenBank/DDBJ databases">
        <title>Depth-based differentiation of microbial function through sediment-hosted aquifers and enrichment of novel symbionts in the deep terrestrial subsurface.</title>
        <authorList>
            <person name="Probst A.J."/>
            <person name="Ladd B."/>
            <person name="Jarett J.K."/>
            <person name="Geller-Mcgrath D.E."/>
            <person name="Sieber C.M.K."/>
            <person name="Emerson J.B."/>
            <person name="Anantharaman K."/>
            <person name="Thomas B.C."/>
            <person name="Malmstrom R."/>
            <person name="Stieglmeier M."/>
            <person name="Klingl A."/>
            <person name="Woyke T."/>
            <person name="Ryan C.M."/>
            <person name="Banfield J.F."/>
        </authorList>
    </citation>
    <scope>NUCLEOTIDE SEQUENCE [LARGE SCALE GENOMIC DNA]</scope>
</reference>
<feature type="domain" description="Glycosyltransferase subfamily 4-like N-terminal" evidence="2">
    <location>
        <begin position="14"/>
        <end position="197"/>
    </location>
</feature>
<evidence type="ECO:0000313" key="3">
    <source>
        <dbReference type="EMBL" id="PJC52001.1"/>
    </source>
</evidence>
<dbReference type="InterPro" id="IPR001296">
    <property type="entry name" value="Glyco_trans_1"/>
</dbReference>
<evidence type="ECO:0000259" key="2">
    <source>
        <dbReference type="Pfam" id="PF13439"/>
    </source>
</evidence>
<comment type="caution">
    <text evidence="3">The sequence shown here is derived from an EMBL/GenBank/DDBJ whole genome shotgun (WGS) entry which is preliminary data.</text>
</comment>
<dbReference type="SUPFAM" id="SSF53756">
    <property type="entry name" value="UDP-Glycosyltransferase/glycogen phosphorylase"/>
    <property type="match status" value="1"/>
</dbReference>
<dbReference type="AlphaFoldDB" id="A0A2M8F8E7"/>
<sequence>MRIAHIVCSYPPYYGGMGNVVLQTVQELGKRGHDVEVITPLYHTAPSTTPEEFSAQGGSALGGEPAGKLVDYARRVTPSIQYGNAARIPQVANELDEFDLVHLHYPFYGTANLVRKWKLRNPHKPLVITYHMDSRAPGWKGLFFKYYNTFWMPRILGSADLLIASSFEYIEASDAAQIFHAGRDKWRELPFGVDIERFQPREKPMDLFQQAGFDPALPTILFVGGMDPAHYFKGVDVLLKALLRLKKNEYSVQAFFVGDGDLRARYEAQAKGYGLQESVKFLGYVEDALLPIVYNAADLFVLPSTTRGEAFGMVLLEALASGVPVVASDLAGVRSVAEEGGMVFPPGDDVALAEGIAGYITDPQNKEDFSAVARQIAIETYSWPRIIDQLEDWYTELVQ</sequence>
<dbReference type="PANTHER" id="PTHR12526">
    <property type="entry name" value="GLYCOSYLTRANSFERASE"/>
    <property type="match status" value="1"/>
</dbReference>
<dbReference type="Pfam" id="PF13439">
    <property type="entry name" value="Glyco_transf_4"/>
    <property type="match status" value="1"/>
</dbReference>
<dbReference type="CDD" id="cd03801">
    <property type="entry name" value="GT4_PimA-like"/>
    <property type="match status" value="1"/>
</dbReference>
<gene>
    <name evidence="3" type="ORF">CO030_05205</name>
</gene>
<feature type="domain" description="Glycosyl transferase family 1" evidence="1">
    <location>
        <begin position="208"/>
        <end position="375"/>
    </location>
</feature>
<accession>A0A2M8F8E7</accession>
<dbReference type="Proteomes" id="UP000231456">
    <property type="component" value="Unassembled WGS sequence"/>
</dbReference>
<organism evidence="3 4">
    <name type="scientific">Candidatus Magasanikbacteria bacterium CG_4_9_14_0_2_um_filter_42_11</name>
    <dbReference type="NCBI Taxonomy" id="1974643"/>
    <lineage>
        <taxon>Bacteria</taxon>
        <taxon>Candidatus Magasanikiibacteriota</taxon>
    </lineage>
</organism>
<protein>
    <recommendedName>
        <fullName evidence="5">Glycosyltransferase subfamily 4-like N-terminal domain-containing protein</fullName>
    </recommendedName>
</protein>
<dbReference type="EMBL" id="PFRH01000154">
    <property type="protein sequence ID" value="PJC52001.1"/>
    <property type="molecule type" value="Genomic_DNA"/>
</dbReference>